<evidence type="ECO:0000313" key="2">
    <source>
        <dbReference type="EMBL" id="HJG86618.1"/>
    </source>
</evidence>
<dbReference type="RefSeq" id="WP_295369864.1">
    <property type="nucleotide sequence ID" value="NZ_DYUC01000060.1"/>
</dbReference>
<dbReference type="CDD" id="cd01990">
    <property type="entry name" value="LarE-like"/>
    <property type="match status" value="1"/>
</dbReference>
<comment type="caution">
    <text evidence="2">The sequence shown here is derived from an EMBL/GenBank/DDBJ whole genome shotgun (WGS) entry which is preliminary data.</text>
</comment>
<name>A0A921SSL8_9FIRM</name>
<dbReference type="SUPFAM" id="SSF52402">
    <property type="entry name" value="Adenine nucleotide alpha hydrolases-like"/>
    <property type="match status" value="1"/>
</dbReference>
<evidence type="ECO:0000256" key="1">
    <source>
        <dbReference type="PIRSR" id="PIRSR006661-1"/>
    </source>
</evidence>
<gene>
    <name evidence="2" type="primary">larE</name>
    <name evidence="2" type="ORF">K8V01_06320</name>
</gene>
<dbReference type="InterPro" id="IPR014729">
    <property type="entry name" value="Rossmann-like_a/b/a_fold"/>
</dbReference>
<dbReference type="Proteomes" id="UP000760668">
    <property type="component" value="Unassembled WGS sequence"/>
</dbReference>
<feature type="active site" description="Nucleophile and sulfur donor" evidence="1">
    <location>
        <position position="167"/>
    </location>
</feature>
<accession>A0A921SSL8</accession>
<dbReference type="AlphaFoldDB" id="A0A921SSL8"/>
<dbReference type="NCBIfam" id="TIGR00268">
    <property type="entry name" value="ATP-dependent sacrificial sulfur transferase LarE"/>
    <property type="match status" value="1"/>
</dbReference>
<protein>
    <submittedName>
        <fullName evidence="2">ATP-dependent sacrificial sulfur transferase LarE</fullName>
    </submittedName>
</protein>
<keyword evidence="2" id="KW-0808">Transferase</keyword>
<reference evidence="2" key="1">
    <citation type="journal article" date="2021" name="PeerJ">
        <title>Extensive microbial diversity within the chicken gut microbiome revealed by metagenomics and culture.</title>
        <authorList>
            <person name="Gilroy R."/>
            <person name="Ravi A."/>
            <person name="Getino M."/>
            <person name="Pursley I."/>
            <person name="Horton D.L."/>
            <person name="Alikhan N.F."/>
            <person name="Baker D."/>
            <person name="Gharbi K."/>
            <person name="Hall N."/>
            <person name="Watson M."/>
            <person name="Adriaenssens E.M."/>
            <person name="Foster-Nyarko E."/>
            <person name="Jarju S."/>
            <person name="Secka A."/>
            <person name="Antonio M."/>
            <person name="Oren A."/>
            <person name="Chaudhuri R.R."/>
            <person name="La Ragione R."/>
            <person name="Hildebrand F."/>
            <person name="Pallen M.J."/>
        </authorList>
    </citation>
    <scope>NUCLEOTIDE SEQUENCE</scope>
    <source>
        <strain evidence="2">CHK179-5677</strain>
    </source>
</reference>
<organism evidence="2 3">
    <name type="scientific">Pseudoflavonifractor capillosus</name>
    <dbReference type="NCBI Taxonomy" id="106588"/>
    <lineage>
        <taxon>Bacteria</taxon>
        <taxon>Bacillati</taxon>
        <taxon>Bacillota</taxon>
        <taxon>Clostridia</taxon>
        <taxon>Eubacteriales</taxon>
        <taxon>Oscillospiraceae</taxon>
        <taxon>Pseudoflavonifractor</taxon>
    </lineage>
</organism>
<dbReference type="Gene3D" id="3.40.50.620">
    <property type="entry name" value="HUPs"/>
    <property type="match status" value="1"/>
</dbReference>
<dbReference type="InterPro" id="IPR005232">
    <property type="entry name" value="LarE"/>
</dbReference>
<dbReference type="GO" id="GO:0016783">
    <property type="term" value="F:sulfurtransferase activity"/>
    <property type="evidence" value="ECO:0007669"/>
    <property type="project" value="InterPro"/>
</dbReference>
<reference evidence="2" key="2">
    <citation type="submission" date="2021-09" db="EMBL/GenBank/DDBJ databases">
        <authorList>
            <person name="Gilroy R."/>
        </authorList>
    </citation>
    <scope>NUCLEOTIDE SEQUENCE</scope>
    <source>
        <strain evidence="2">CHK179-5677</strain>
    </source>
</reference>
<proteinExistence type="predicted"/>
<sequence length="250" mass="27041">MTLQEFFHNNPRAALAFSGGADSAYLLWAAREWAEDVKAYYVHSPFQPAFELADARRLAEELGMPMAVLEADVLSVPGAAANGPDRCYHCKTALFTLLKEAALADGYTLLIDGTNASDDAGDRPGMRALAELAVRSPLRECGVTKAEVRTRSREAGLFTWDKPAYACLATRVPTGTAITPEALSAVEGAENALAALGYRDFRVRLFHGAARLELTERDFARAAEAREAVKAALSPWFETVLLDFAVRTGG</sequence>
<dbReference type="PANTHER" id="PTHR43169:SF2">
    <property type="entry name" value="NAD_GMP SYNTHASE DOMAIN-CONTAINING PROTEIN"/>
    <property type="match status" value="1"/>
</dbReference>
<dbReference type="EMBL" id="DYUC01000060">
    <property type="protein sequence ID" value="HJG86618.1"/>
    <property type="molecule type" value="Genomic_DNA"/>
</dbReference>
<dbReference type="PANTHER" id="PTHR43169">
    <property type="entry name" value="EXSB FAMILY PROTEIN"/>
    <property type="match status" value="1"/>
</dbReference>
<evidence type="ECO:0000313" key="3">
    <source>
        <dbReference type="Proteomes" id="UP000760668"/>
    </source>
</evidence>
<dbReference type="InterPro" id="IPR052188">
    <property type="entry name" value="Ni-pincer_cofactor_biosynth"/>
</dbReference>
<dbReference type="PIRSF" id="PIRSF006661">
    <property type="entry name" value="PP-lp_UCP006661"/>
    <property type="match status" value="1"/>
</dbReference>